<evidence type="ECO:0000313" key="2">
    <source>
        <dbReference type="EMBL" id="MCC3299825.1"/>
    </source>
</evidence>
<feature type="transmembrane region" description="Helical" evidence="1">
    <location>
        <begin position="20"/>
        <end position="43"/>
    </location>
</feature>
<dbReference type="Proteomes" id="UP001139158">
    <property type="component" value="Unassembled WGS sequence"/>
</dbReference>
<sequence>MSLGTSPAAALRSERGNFMVQAMLGSIISLVAIGTIAAGITGITQFQVKQQLRAEATTQAVLTDTTFRNDVLWAAAVRPIDDRHVEFTVPGPTRGCETAAWSIEDDGEHTRILVKNTSYPGIDTSAVPARCTGEASEPVSAVLVDDAAPGSTFTYANAAGRALSFEAGAWTGFGDSVKPESTGTAGWESKAPAAAALETEIKSSTTLRRHYRFAQTADNLPISAASLKPDAAVHPVPDGDLR</sequence>
<gene>
    <name evidence="2" type="ORF">LJ757_18865</name>
</gene>
<evidence type="ECO:0000313" key="3">
    <source>
        <dbReference type="Proteomes" id="UP001139158"/>
    </source>
</evidence>
<dbReference type="RefSeq" id="WP_227897847.1">
    <property type="nucleotide sequence ID" value="NZ_CP099467.1"/>
</dbReference>
<name>A0A9X1MIC3_9MICC</name>
<keyword evidence="1" id="KW-1133">Transmembrane helix</keyword>
<keyword evidence="1" id="KW-0472">Membrane</keyword>
<accession>A0A9X1MIC3</accession>
<keyword evidence="3" id="KW-1185">Reference proteome</keyword>
<dbReference type="AlphaFoldDB" id="A0A9X1MIC3"/>
<proteinExistence type="predicted"/>
<evidence type="ECO:0000256" key="1">
    <source>
        <dbReference type="SAM" id="Phobius"/>
    </source>
</evidence>
<comment type="caution">
    <text evidence="2">The sequence shown here is derived from an EMBL/GenBank/DDBJ whole genome shotgun (WGS) entry which is preliminary data.</text>
</comment>
<organism evidence="2 3">
    <name type="scientific">Arthrobacter caoxuetaonis</name>
    <dbReference type="NCBI Taxonomy" id="2886935"/>
    <lineage>
        <taxon>Bacteria</taxon>
        <taxon>Bacillati</taxon>
        <taxon>Actinomycetota</taxon>
        <taxon>Actinomycetes</taxon>
        <taxon>Micrococcales</taxon>
        <taxon>Micrococcaceae</taxon>
        <taxon>Arthrobacter</taxon>
    </lineage>
</organism>
<reference evidence="2" key="1">
    <citation type="submission" date="2021-10" db="EMBL/GenBank/DDBJ databases">
        <title>Novel species in genus Arthrobacter.</title>
        <authorList>
            <person name="Liu Y."/>
        </authorList>
    </citation>
    <scope>NUCLEOTIDE SEQUENCE</scope>
    <source>
        <strain evidence="2">Zg-Y453</strain>
    </source>
</reference>
<keyword evidence="1" id="KW-0812">Transmembrane</keyword>
<dbReference type="EMBL" id="JAJFZV010000020">
    <property type="protein sequence ID" value="MCC3299825.1"/>
    <property type="molecule type" value="Genomic_DNA"/>
</dbReference>
<protein>
    <submittedName>
        <fullName evidence="2">Uncharacterized protein</fullName>
    </submittedName>
</protein>